<dbReference type="InterPro" id="IPR011530">
    <property type="entry name" value="rRNA_adenine_dimethylase"/>
</dbReference>
<organism evidence="10 11">
    <name type="scientific">Candidatus Zambryskibacteria bacterium RIFCSPHIGHO2_01_FULL_46_25</name>
    <dbReference type="NCBI Taxonomy" id="1802738"/>
    <lineage>
        <taxon>Bacteria</taxon>
        <taxon>Candidatus Zambryskiibacteriota</taxon>
    </lineage>
</organism>
<comment type="catalytic activity">
    <reaction evidence="7">
        <text>adenosine(1518)/adenosine(1519) in 16S rRNA + 4 S-adenosyl-L-methionine = N(6)-dimethyladenosine(1518)/N(6)-dimethyladenosine(1519) in 16S rRNA + 4 S-adenosyl-L-homocysteine + 4 H(+)</text>
        <dbReference type="Rhea" id="RHEA:19609"/>
        <dbReference type="Rhea" id="RHEA-COMP:10232"/>
        <dbReference type="Rhea" id="RHEA-COMP:10233"/>
        <dbReference type="ChEBI" id="CHEBI:15378"/>
        <dbReference type="ChEBI" id="CHEBI:57856"/>
        <dbReference type="ChEBI" id="CHEBI:59789"/>
        <dbReference type="ChEBI" id="CHEBI:74411"/>
        <dbReference type="ChEBI" id="CHEBI:74493"/>
        <dbReference type="EC" id="2.1.1.182"/>
    </reaction>
</comment>
<gene>
    <name evidence="7" type="primary">rsmA</name>
    <name evidence="7" type="synonym">ksgA</name>
    <name evidence="10" type="ORF">A2838_00280</name>
</gene>
<sequence>MRAKKSLGQHFLKSERALAAIVEAGRLNSGDTVLEIGPGTGALTEKLLETGAKVVAVEKDDNLYENLKIKFQNEINSGKLILIHDDILNFEIENFKLKIALPAGRQENYKVVANIPYNITGAILKKFLSAECQPKRMVLLVQKEVAERIVGGRGRQAFTKESILSISVKVYGRPRYVETVKAGSFAPAPKVDSAIITVEDISRNFFNRGSRASTISEEFFFKLLKAGFQSKRKKLSSNLSKHFDKKKVNEAFGKLNLDPNLRAEDLPAEKWGALARLLVS</sequence>
<dbReference type="Gene3D" id="3.40.50.150">
    <property type="entry name" value="Vaccinia Virus protein VP39"/>
    <property type="match status" value="1"/>
</dbReference>
<dbReference type="GO" id="GO:0052908">
    <property type="term" value="F:16S rRNA (adenine(1518)-N(6)/adenine(1519)-N(6))-dimethyltransferase activity"/>
    <property type="evidence" value="ECO:0007669"/>
    <property type="project" value="UniProtKB-EC"/>
</dbReference>
<evidence type="ECO:0000313" key="10">
    <source>
        <dbReference type="EMBL" id="OHA90062.1"/>
    </source>
</evidence>
<dbReference type="GO" id="GO:0005829">
    <property type="term" value="C:cytosol"/>
    <property type="evidence" value="ECO:0007669"/>
    <property type="project" value="TreeGrafter"/>
</dbReference>
<evidence type="ECO:0000313" key="11">
    <source>
        <dbReference type="Proteomes" id="UP000178107"/>
    </source>
</evidence>
<evidence type="ECO:0000256" key="7">
    <source>
        <dbReference type="HAMAP-Rule" id="MF_00607"/>
    </source>
</evidence>
<keyword evidence="3 7" id="KW-0489">Methyltransferase</keyword>
<dbReference type="PANTHER" id="PTHR11727">
    <property type="entry name" value="DIMETHYLADENOSINE TRANSFERASE"/>
    <property type="match status" value="1"/>
</dbReference>
<keyword evidence="2 7" id="KW-0698">rRNA processing</keyword>
<dbReference type="Gene3D" id="1.10.8.100">
    <property type="entry name" value="Ribosomal RNA adenine dimethylase-like, domain 2"/>
    <property type="match status" value="1"/>
</dbReference>
<dbReference type="Proteomes" id="UP000178107">
    <property type="component" value="Unassembled WGS sequence"/>
</dbReference>
<feature type="binding site" evidence="7 8">
    <location>
        <position position="86"/>
    </location>
    <ligand>
        <name>S-adenosyl-L-methionine</name>
        <dbReference type="ChEBI" id="CHEBI:59789"/>
    </ligand>
</feature>
<comment type="function">
    <text evidence="7">Specifically dimethylates two adjacent adenosines (A1518 and A1519) in the loop of a conserved hairpin near the 3'-end of 16S rRNA in the 30S particle. May play a critical role in biogenesis of 30S subunits.</text>
</comment>
<dbReference type="NCBIfam" id="TIGR00755">
    <property type="entry name" value="ksgA"/>
    <property type="match status" value="1"/>
</dbReference>
<comment type="caution">
    <text evidence="10">The sequence shown here is derived from an EMBL/GenBank/DDBJ whole genome shotgun (WGS) entry which is preliminary data.</text>
</comment>
<evidence type="ECO:0000259" key="9">
    <source>
        <dbReference type="SMART" id="SM00650"/>
    </source>
</evidence>
<dbReference type="PANTHER" id="PTHR11727:SF7">
    <property type="entry name" value="DIMETHYLADENOSINE TRANSFERASE-RELATED"/>
    <property type="match status" value="1"/>
</dbReference>
<dbReference type="InterPro" id="IPR020596">
    <property type="entry name" value="rRNA_Ade_Mease_Trfase_CS"/>
</dbReference>
<evidence type="ECO:0000256" key="2">
    <source>
        <dbReference type="ARBA" id="ARBA00022552"/>
    </source>
</evidence>
<dbReference type="AlphaFoldDB" id="A0A1G2SYX7"/>
<feature type="binding site" evidence="7 8">
    <location>
        <position position="12"/>
    </location>
    <ligand>
        <name>S-adenosyl-L-methionine</name>
        <dbReference type="ChEBI" id="CHEBI:59789"/>
    </ligand>
</feature>
<comment type="subcellular location">
    <subcellularLocation>
        <location evidence="7">Cytoplasm</location>
    </subcellularLocation>
</comment>
<evidence type="ECO:0000256" key="5">
    <source>
        <dbReference type="ARBA" id="ARBA00022691"/>
    </source>
</evidence>
<evidence type="ECO:0000256" key="4">
    <source>
        <dbReference type="ARBA" id="ARBA00022679"/>
    </source>
</evidence>
<proteinExistence type="inferred from homology"/>
<dbReference type="HAMAP" id="MF_00607">
    <property type="entry name" value="16SrRNA_methyltr_A"/>
    <property type="match status" value="1"/>
</dbReference>
<feature type="binding site" evidence="7 8">
    <location>
        <position position="58"/>
    </location>
    <ligand>
        <name>S-adenosyl-L-methionine</name>
        <dbReference type="ChEBI" id="CHEBI:59789"/>
    </ligand>
</feature>
<evidence type="ECO:0000256" key="3">
    <source>
        <dbReference type="ARBA" id="ARBA00022603"/>
    </source>
</evidence>
<keyword evidence="6 7" id="KW-0694">RNA-binding</keyword>
<dbReference type="SUPFAM" id="SSF53335">
    <property type="entry name" value="S-adenosyl-L-methionine-dependent methyltransferases"/>
    <property type="match status" value="1"/>
</dbReference>
<dbReference type="EC" id="2.1.1.182" evidence="7"/>
<dbReference type="InterPro" id="IPR029063">
    <property type="entry name" value="SAM-dependent_MTases_sf"/>
</dbReference>
<keyword evidence="1 7" id="KW-0963">Cytoplasm</keyword>
<dbReference type="InterPro" id="IPR020598">
    <property type="entry name" value="rRNA_Ade_methylase_Trfase_N"/>
</dbReference>
<dbReference type="GO" id="GO:0003723">
    <property type="term" value="F:RNA binding"/>
    <property type="evidence" value="ECO:0007669"/>
    <property type="project" value="UniProtKB-UniRule"/>
</dbReference>
<dbReference type="InterPro" id="IPR023165">
    <property type="entry name" value="rRNA_Ade_diMease-like_C"/>
</dbReference>
<dbReference type="PROSITE" id="PS01131">
    <property type="entry name" value="RRNA_A_DIMETH"/>
    <property type="match status" value="1"/>
</dbReference>
<dbReference type="SMART" id="SM00650">
    <property type="entry name" value="rADc"/>
    <property type="match status" value="1"/>
</dbReference>
<keyword evidence="4 7" id="KW-0808">Transferase</keyword>
<protein>
    <recommendedName>
        <fullName evidence="7">Ribosomal RNA small subunit methyltransferase A</fullName>
        <ecNumber evidence="7">2.1.1.182</ecNumber>
    </recommendedName>
    <alternativeName>
        <fullName evidence="7">16S rRNA (adenine(1518)-N(6)/adenine(1519)-N(6))-dimethyltransferase</fullName>
    </alternativeName>
    <alternativeName>
        <fullName evidence="7">16S rRNA dimethyladenosine transferase</fullName>
    </alternativeName>
    <alternativeName>
        <fullName evidence="7">16S rRNA dimethylase</fullName>
    </alternativeName>
    <alternativeName>
        <fullName evidence="7">S-adenosylmethionine-6-N', N'-adenosyl(rRNA) dimethyltransferase</fullName>
    </alternativeName>
</protein>
<dbReference type="PROSITE" id="PS51689">
    <property type="entry name" value="SAM_RNA_A_N6_MT"/>
    <property type="match status" value="1"/>
</dbReference>
<dbReference type="CDD" id="cd02440">
    <property type="entry name" value="AdoMet_MTases"/>
    <property type="match status" value="1"/>
</dbReference>
<evidence type="ECO:0000256" key="1">
    <source>
        <dbReference type="ARBA" id="ARBA00022490"/>
    </source>
</evidence>
<name>A0A1G2SYX7_9BACT</name>
<evidence type="ECO:0000256" key="8">
    <source>
        <dbReference type="PROSITE-ProRule" id="PRU01026"/>
    </source>
</evidence>
<feature type="binding site" evidence="7 8">
    <location>
        <position position="37"/>
    </location>
    <ligand>
        <name>S-adenosyl-L-methionine</name>
        <dbReference type="ChEBI" id="CHEBI:59789"/>
    </ligand>
</feature>
<accession>A0A1G2SYX7</accession>
<dbReference type="EMBL" id="MHVH01000006">
    <property type="protein sequence ID" value="OHA90062.1"/>
    <property type="molecule type" value="Genomic_DNA"/>
</dbReference>
<feature type="domain" description="Ribosomal RNA adenine methylase transferase N-terminal" evidence="9">
    <location>
        <begin position="17"/>
        <end position="202"/>
    </location>
</feature>
<dbReference type="InterPro" id="IPR001737">
    <property type="entry name" value="KsgA/Erm"/>
</dbReference>
<feature type="binding site" evidence="7 8">
    <location>
        <position position="114"/>
    </location>
    <ligand>
        <name>S-adenosyl-L-methionine</name>
        <dbReference type="ChEBI" id="CHEBI:59789"/>
    </ligand>
</feature>
<dbReference type="Pfam" id="PF00398">
    <property type="entry name" value="RrnaAD"/>
    <property type="match status" value="1"/>
</dbReference>
<evidence type="ECO:0000256" key="6">
    <source>
        <dbReference type="ARBA" id="ARBA00022884"/>
    </source>
</evidence>
<reference evidence="10 11" key="1">
    <citation type="journal article" date="2016" name="Nat. Commun.">
        <title>Thousands of microbial genomes shed light on interconnected biogeochemical processes in an aquifer system.</title>
        <authorList>
            <person name="Anantharaman K."/>
            <person name="Brown C.T."/>
            <person name="Hug L.A."/>
            <person name="Sharon I."/>
            <person name="Castelle C.J."/>
            <person name="Probst A.J."/>
            <person name="Thomas B.C."/>
            <person name="Singh A."/>
            <person name="Wilkins M.J."/>
            <person name="Karaoz U."/>
            <person name="Brodie E.L."/>
            <person name="Williams K.H."/>
            <person name="Hubbard S.S."/>
            <person name="Banfield J.F."/>
        </authorList>
    </citation>
    <scope>NUCLEOTIDE SEQUENCE [LARGE SCALE GENOMIC DNA]</scope>
</reference>
<keyword evidence="5 7" id="KW-0949">S-adenosyl-L-methionine</keyword>
<feature type="binding site" evidence="7 8">
    <location>
        <position position="10"/>
    </location>
    <ligand>
        <name>S-adenosyl-L-methionine</name>
        <dbReference type="ChEBI" id="CHEBI:59789"/>
    </ligand>
</feature>
<comment type="similarity">
    <text evidence="7">Belongs to the class I-like SAM-binding methyltransferase superfamily. rRNA adenine N(6)-methyltransferase family. RsmA subfamily.</text>
</comment>